<gene>
    <name evidence="2" type="ORF">GCM10017790_48940</name>
</gene>
<reference evidence="3" key="1">
    <citation type="journal article" date="2019" name="Int. J. Syst. Evol. Microbiol.">
        <title>The Global Catalogue of Microorganisms (GCM) 10K type strain sequencing project: providing services to taxonomists for standard genome sequencing and annotation.</title>
        <authorList>
            <consortium name="The Broad Institute Genomics Platform"/>
            <consortium name="The Broad Institute Genome Sequencing Center for Infectious Disease"/>
            <person name="Wu L."/>
            <person name="Ma J."/>
        </authorList>
    </citation>
    <scope>NUCLEOTIDE SEQUENCE [LARGE SCALE GENOMIC DNA]</scope>
    <source>
        <strain evidence="3">CGMCC 4.7683</strain>
    </source>
</reference>
<evidence type="ECO:0000313" key="3">
    <source>
        <dbReference type="Proteomes" id="UP000635387"/>
    </source>
</evidence>
<protein>
    <submittedName>
        <fullName evidence="2">Uncharacterized protein</fullName>
    </submittedName>
</protein>
<evidence type="ECO:0000313" key="2">
    <source>
        <dbReference type="EMBL" id="GHH24509.1"/>
    </source>
</evidence>
<evidence type="ECO:0000256" key="1">
    <source>
        <dbReference type="SAM" id="MobiDB-lite"/>
    </source>
</evidence>
<dbReference type="Proteomes" id="UP000635387">
    <property type="component" value="Unassembled WGS sequence"/>
</dbReference>
<proteinExistence type="predicted"/>
<dbReference type="RefSeq" id="WP_191256774.1">
    <property type="nucleotide sequence ID" value="NZ_BNAY01000005.1"/>
</dbReference>
<name>A0ABQ3LRX9_9PSEU</name>
<sequence>MPRQAAAWYAITSSFPARINFDNGVLVGGWANLTVYPNGNYNFSGHFHDSGATSYNVGIVMAIRNPVTDTAHGPGNGGGPGGGAPAAAAFLRKYPTNPPGSVG</sequence>
<keyword evidence="3" id="KW-1185">Reference proteome</keyword>
<comment type="caution">
    <text evidence="2">The sequence shown here is derived from an EMBL/GenBank/DDBJ whole genome shotgun (WGS) entry which is preliminary data.</text>
</comment>
<organism evidence="2 3">
    <name type="scientific">Amycolatopsis oliviviridis</name>
    <dbReference type="NCBI Taxonomy" id="1471590"/>
    <lineage>
        <taxon>Bacteria</taxon>
        <taxon>Bacillati</taxon>
        <taxon>Actinomycetota</taxon>
        <taxon>Actinomycetes</taxon>
        <taxon>Pseudonocardiales</taxon>
        <taxon>Pseudonocardiaceae</taxon>
        <taxon>Amycolatopsis</taxon>
    </lineage>
</organism>
<feature type="region of interest" description="Disordered" evidence="1">
    <location>
        <begin position="70"/>
        <end position="103"/>
    </location>
</feature>
<feature type="compositionally biased region" description="Gly residues" evidence="1">
    <location>
        <begin position="74"/>
        <end position="84"/>
    </location>
</feature>
<accession>A0ABQ3LRX9</accession>
<dbReference type="EMBL" id="BNAY01000005">
    <property type="protein sequence ID" value="GHH24509.1"/>
    <property type="molecule type" value="Genomic_DNA"/>
</dbReference>